<dbReference type="SUPFAM" id="SSF47413">
    <property type="entry name" value="lambda repressor-like DNA-binding domains"/>
    <property type="match status" value="1"/>
</dbReference>
<name>A0A0N0E8D6_9HYPH</name>
<dbReference type="CDD" id="cd00093">
    <property type="entry name" value="HTH_XRE"/>
    <property type="match status" value="1"/>
</dbReference>
<proteinExistence type="predicted"/>
<sequence>MTPFGERVRELRNERGMTQKEMAKKLNVSAAYLSALEHGKRGTPRWILVQQIIACLNIIWDDADELQTLALRSAPRVTIDTADLSPRATELANLLASGIDVLSDEALEDLRIRLDAAIRNSEKVPKYLPRE</sequence>
<accession>A0A0N0E8D6</accession>
<dbReference type="Proteomes" id="UP000038011">
    <property type="component" value="Unassembled WGS sequence"/>
</dbReference>
<gene>
    <name evidence="2" type="ORF">SU32_05050</name>
</gene>
<dbReference type="Gene3D" id="1.10.260.40">
    <property type="entry name" value="lambda repressor-like DNA-binding domains"/>
    <property type="match status" value="1"/>
</dbReference>
<organism evidence="2 3">
    <name type="scientific">Ahrensia marina</name>
    <dbReference type="NCBI Taxonomy" id="1514904"/>
    <lineage>
        <taxon>Bacteria</taxon>
        <taxon>Pseudomonadati</taxon>
        <taxon>Pseudomonadota</taxon>
        <taxon>Alphaproteobacteria</taxon>
        <taxon>Hyphomicrobiales</taxon>
        <taxon>Ahrensiaceae</taxon>
        <taxon>Ahrensia</taxon>
    </lineage>
</organism>
<dbReference type="PROSITE" id="PS50943">
    <property type="entry name" value="HTH_CROC1"/>
    <property type="match status" value="1"/>
</dbReference>
<dbReference type="STRING" id="1514904.SU32_05050"/>
<evidence type="ECO:0000313" key="3">
    <source>
        <dbReference type="Proteomes" id="UP000038011"/>
    </source>
</evidence>
<feature type="domain" description="HTH cro/C1-type" evidence="1">
    <location>
        <begin position="8"/>
        <end position="66"/>
    </location>
</feature>
<reference evidence="2 3" key="1">
    <citation type="submission" date="2015-01" db="EMBL/GenBank/DDBJ databases">
        <title>Ahrensia donghaiensis sp. nov., a novel dimethylsulphoniopropionate-cleavage bacterium isolated from seawater and emended descriptions of the genus Ahrensia and Ahrensia kielensis.</title>
        <authorList>
            <person name="Liu J."/>
        </authorList>
    </citation>
    <scope>NUCLEOTIDE SEQUENCE [LARGE SCALE GENOMIC DNA]</scope>
    <source>
        <strain evidence="2 3">LZD062</strain>
    </source>
</reference>
<dbReference type="OrthoDB" id="9809730at2"/>
<dbReference type="RefSeq" id="WP_053998256.1">
    <property type="nucleotide sequence ID" value="NZ_JXMU01000005.1"/>
</dbReference>
<dbReference type="SMART" id="SM00530">
    <property type="entry name" value="HTH_XRE"/>
    <property type="match status" value="1"/>
</dbReference>
<protein>
    <submittedName>
        <fullName evidence="2">XRE family transcriptional regulator</fullName>
    </submittedName>
</protein>
<evidence type="ECO:0000313" key="2">
    <source>
        <dbReference type="EMBL" id="KPB02122.1"/>
    </source>
</evidence>
<evidence type="ECO:0000259" key="1">
    <source>
        <dbReference type="PROSITE" id="PS50943"/>
    </source>
</evidence>
<dbReference type="EMBL" id="JXMU01000005">
    <property type="protein sequence ID" value="KPB02122.1"/>
    <property type="molecule type" value="Genomic_DNA"/>
</dbReference>
<dbReference type="AlphaFoldDB" id="A0A0N0E8D6"/>
<dbReference type="InterPro" id="IPR001387">
    <property type="entry name" value="Cro/C1-type_HTH"/>
</dbReference>
<dbReference type="PATRIC" id="fig|1514904.3.peg.3003"/>
<keyword evidence="3" id="KW-1185">Reference proteome</keyword>
<dbReference type="GO" id="GO:0003677">
    <property type="term" value="F:DNA binding"/>
    <property type="evidence" value="ECO:0007669"/>
    <property type="project" value="InterPro"/>
</dbReference>
<dbReference type="Pfam" id="PF13560">
    <property type="entry name" value="HTH_31"/>
    <property type="match status" value="1"/>
</dbReference>
<dbReference type="InterPro" id="IPR010982">
    <property type="entry name" value="Lambda_DNA-bd_dom_sf"/>
</dbReference>
<comment type="caution">
    <text evidence="2">The sequence shown here is derived from an EMBL/GenBank/DDBJ whole genome shotgun (WGS) entry which is preliminary data.</text>
</comment>